<evidence type="ECO:0000256" key="1">
    <source>
        <dbReference type="ARBA" id="ARBA00005536"/>
    </source>
</evidence>
<dbReference type="OrthoDB" id="29853at2759"/>
<dbReference type="GO" id="GO:0015031">
    <property type="term" value="P:protein transport"/>
    <property type="evidence" value="ECO:0007669"/>
    <property type="project" value="InterPro"/>
</dbReference>
<feature type="compositionally biased region" description="Basic and acidic residues" evidence="2">
    <location>
        <begin position="249"/>
        <end position="262"/>
    </location>
</feature>
<dbReference type="FunFam" id="1.20.1260.60:FF:000003">
    <property type="entry name" value="IST1-like protein isoform A"/>
    <property type="match status" value="1"/>
</dbReference>
<dbReference type="PANTHER" id="PTHR12161:SF81">
    <property type="entry name" value="OS01G0687700 PROTEIN"/>
    <property type="match status" value="1"/>
</dbReference>
<dbReference type="Gene3D" id="1.20.1260.60">
    <property type="entry name" value="Vacuolar protein sorting-associated protein Ist1"/>
    <property type="match status" value="1"/>
</dbReference>
<name>A0A9Q0C514_9POAL</name>
<dbReference type="PANTHER" id="PTHR12161">
    <property type="entry name" value="IST1 FAMILY MEMBER"/>
    <property type="match status" value="1"/>
</dbReference>
<keyword evidence="4" id="KW-1185">Reference proteome</keyword>
<evidence type="ECO:0008006" key="5">
    <source>
        <dbReference type="Google" id="ProtNLM"/>
    </source>
</evidence>
<comment type="similarity">
    <text evidence="1">Belongs to the IST1 family.</text>
</comment>
<evidence type="ECO:0000313" key="3">
    <source>
        <dbReference type="EMBL" id="KAJ1687393.1"/>
    </source>
</evidence>
<proteinExistence type="inferred from homology"/>
<sequence>MSSLNSLFNRATIGTRCKTCLNLAISRIKLLRNKRQAQLDGMRKEIFQYLHTSQESVARIRVEHIIREQNILAAYEVLELFCEFVLARVPILESKKECPVELHEAIASIIYASSRCSDLPELTSIRNLFGTKYGKEFVTSALELRPDSCVNRTVIEKLSVKAPSAESKLSVLKSIAEEHGLEWDSSATEAQFKKKYEDLLDGSESSQNKPPPLSSPKEGRTVRSPVQAKQTSQTASSSVPPNQSMVHSTEGEKLPASRDPSDVLKRAHEAIALADSACNAARLAVSLANVKLSVNTS</sequence>
<comment type="caution">
    <text evidence="3">The sequence shown here is derived from an EMBL/GenBank/DDBJ whole genome shotgun (WGS) entry which is preliminary data.</text>
</comment>
<accession>A0A9Q0C514</accession>
<gene>
    <name evidence="3" type="ORF">LUZ63_018783</name>
</gene>
<evidence type="ECO:0000256" key="2">
    <source>
        <dbReference type="SAM" id="MobiDB-lite"/>
    </source>
</evidence>
<feature type="region of interest" description="Disordered" evidence="2">
    <location>
        <begin position="199"/>
        <end position="262"/>
    </location>
</feature>
<dbReference type="Pfam" id="PF03398">
    <property type="entry name" value="Ist1"/>
    <property type="match status" value="1"/>
</dbReference>
<feature type="compositionally biased region" description="Low complexity" evidence="2">
    <location>
        <begin position="227"/>
        <end position="238"/>
    </location>
</feature>
<evidence type="ECO:0000313" key="4">
    <source>
        <dbReference type="Proteomes" id="UP001151287"/>
    </source>
</evidence>
<dbReference type="AlphaFoldDB" id="A0A9Q0C514"/>
<dbReference type="InterPro" id="IPR005061">
    <property type="entry name" value="Ist1"/>
</dbReference>
<organism evidence="3 4">
    <name type="scientific">Rhynchospora breviuscula</name>
    <dbReference type="NCBI Taxonomy" id="2022672"/>
    <lineage>
        <taxon>Eukaryota</taxon>
        <taxon>Viridiplantae</taxon>
        <taxon>Streptophyta</taxon>
        <taxon>Embryophyta</taxon>
        <taxon>Tracheophyta</taxon>
        <taxon>Spermatophyta</taxon>
        <taxon>Magnoliopsida</taxon>
        <taxon>Liliopsida</taxon>
        <taxon>Poales</taxon>
        <taxon>Cyperaceae</taxon>
        <taxon>Cyperoideae</taxon>
        <taxon>Rhynchosporeae</taxon>
        <taxon>Rhynchospora</taxon>
    </lineage>
</organism>
<dbReference type="Proteomes" id="UP001151287">
    <property type="component" value="Unassembled WGS sequence"/>
</dbReference>
<dbReference type="InterPro" id="IPR042277">
    <property type="entry name" value="IST1-like"/>
</dbReference>
<dbReference type="EMBL" id="JAMQYH010000005">
    <property type="protein sequence ID" value="KAJ1687393.1"/>
    <property type="molecule type" value="Genomic_DNA"/>
</dbReference>
<protein>
    <recommendedName>
        <fullName evidence="5">Regulator of Vps4 activity in the MVB pathway protein</fullName>
    </recommendedName>
</protein>
<reference evidence="3" key="1">
    <citation type="journal article" date="2022" name="Cell">
        <title>Repeat-based holocentromeres influence genome architecture and karyotype evolution.</title>
        <authorList>
            <person name="Hofstatter P.G."/>
            <person name="Thangavel G."/>
            <person name="Lux T."/>
            <person name="Neumann P."/>
            <person name="Vondrak T."/>
            <person name="Novak P."/>
            <person name="Zhang M."/>
            <person name="Costa L."/>
            <person name="Castellani M."/>
            <person name="Scott A."/>
            <person name="Toegelov H."/>
            <person name="Fuchs J."/>
            <person name="Mata-Sucre Y."/>
            <person name="Dias Y."/>
            <person name="Vanzela A.L.L."/>
            <person name="Huettel B."/>
            <person name="Almeida C.C.S."/>
            <person name="Simkova H."/>
            <person name="Souza G."/>
            <person name="Pedrosa-Harand A."/>
            <person name="Macas J."/>
            <person name="Mayer K.F.X."/>
            <person name="Houben A."/>
            <person name="Marques A."/>
        </authorList>
    </citation>
    <scope>NUCLEOTIDE SEQUENCE</scope>
    <source>
        <strain evidence="3">RhyBre1mFocal</strain>
    </source>
</reference>